<feature type="non-terminal residue" evidence="1">
    <location>
        <position position="173"/>
    </location>
</feature>
<organism evidence="1 2">
    <name type="scientific">Candolleomyces eurysporus</name>
    <dbReference type="NCBI Taxonomy" id="2828524"/>
    <lineage>
        <taxon>Eukaryota</taxon>
        <taxon>Fungi</taxon>
        <taxon>Dikarya</taxon>
        <taxon>Basidiomycota</taxon>
        <taxon>Agaricomycotina</taxon>
        <taxon>Agaricomycetes</taxon>
        <taxon>Agaricomycetidae</taxon>
        <taxon>Agaricales</taxon>
        <taxon>Agaricineae</taxon>
        <taxon>Psathyrellaceae</taxon>
        <taxon>Candolleomyces</taxon>
    </lineage>
</organism>
<name>A0A9W8JK61_9AGAR</name>
<proteinExistence type="predicted"/>
<evidence type="ECO:0000313" key="2">
    <source>
        <dbReference type="Proteomes" id="UP001140091"/>
    </source>
</evidence>
<evidence type="ECO:0000313" key="1">
    <source>
        <dbReference type="EMBL" id="KAJ2936226.1"/>
    </source>
</evidence>
<dbReference type="Proteomes" id="UP001140091">
    <property type="component" value="Unassembled WGS sequence"/>
</dbReference>
<dbReference type="OrthoDB" id="3050604at2759"/>
<sequence length="173" mass="18526">MSDNSLPATSLPVLNSDDLPIDPVLAIIDAACAASTGCTQTFSDPDGPEASNSEDRFLTGPVGAVETGQLSHAEFMARAQGLKRQCTLSPCSEEEFEAYIHSVNPAEQILRLFLVSLECQDLLTVVSAGTAYTVPKDVKEAIIKYAQAFMLSPSILYYKKKIGPTTVLASGFY</sequence>
<dbReference type="AlphaFoldDB" id="A0A9W8JK61"/>
<reference evidence="1" key="1">
    <citation type="submission" date="2022-06" db="EMBL/GenBank/DDBJ databases">
        <title>Genome Sequence of Candolleomyces eurysporus.</title>
        <authorList>
            <person name="Buettner E."/>
        </authorList>
    </citation>
    <scope>NUCLEOTIDE SEQUENCE</scope>
    <source>
        <strain evidence="1">VTCC 930004</strain>
    </source>
</reference>
<accession>A0A9W8JK61</accession>
<protein>
    <submittedName>
        <fullName evidence="1">Uncharacterized protein</fullName>
    </submittedName>
</protein>
<keyword evidence="2" id="KW-1185">Reference proteome</keyword>
<comment type="caution">
    <text evidence="1">The sequence shown here is derived from an EMBL/GenBank/DDBJ whole genome shotgun (WGS) entry which is preliminary data.</text>
</comment>
<gene>
    <name evidence="1" type="ORF">H1R20_g866</name>
</gene>
<dbReference type="EMBL" id="JANBPK010000135">
    <property type="protein sequence ID" value="KAJ2936226.1"/>
    <property type="molecule type" value="Genomic_DNA"/>
</dbReference>